<evidence type="ECO:0000313" key="1">
    <source>
        <dbReference type="EMBL" id="OBQ43955.1"/>
    </source>
</evidence>
<evidence type="ECO:0000313" key="2">
    <source>
        <dbReference type="Proteomes" id="UP000092093"/>
    </source>
</evidence>
<sequence>MKKPLTAKKLLNFLINLENDGHDISKVLINYRFDSDSDVHLCKFVMEDLFDTETNNILESICLVSDASDYL</sequence>
<proteinExistence type="predicted"/>
<gene>
    <name evidence="1" type="ORF">AN484_09420</name>
</gene>
<comment type="caution">
    <text evidence="1">The sequence shown here is derived from an EMBL/GenBank/DDBJ whole genome shotgun (WGS) entry which is preliminary data.</text>
</comment>
<organism evidence="1 2">
    <name type="scientific">Aphanizomenon flos-aquae WA102</name>
    <dbReference type="NCBI Taxonomy" id="1710896"/>
    <lineage>
        <taxon>Bacteria</taxon>
        <taxon>Bacillati</taxon>
        <taxon>Cyanobacteriota</taxon>
        <taxon>Cyanophyceae</taxon>
        <taxon>Nostocales</taxon>
        <taxon>Aphanizomenonaceae</taxon>
        <taxon>Aphanizomenon</taxon>
    </lineage>
</organism>
<reference evidence="1 2" key="1">
    <citation type="submission" date="2015-09" db="EMBL/GenBank/DDBJ databases">
        <title>Aphanizomenon flos-aquae WA102.</title>
        <authorList>
            <person name="Driscoll C."/>
        </authorList>
    </citation>
    <scope>NUCLEOTIDE SEQUENCE [LARGE SCALE GENOMIC DNA]</scope>
    <source>
        <strain evidence="1">WA102</strain>
    </source>
</reference>
<dbReference type="EMBL" id="LJOW01000036">
    <property type="protein sequence ID" value="OBQ43955.1"/>
    <property type="molecule type" value="Genomic_DNA"/>
</dbReference>
<dbReference type="AlphaFoldDB" id="A0A1B7X3L8"/>
<protein>
    <submittedName>
        <fullName evidence="1">Uncharacterized protein</fullName>
    </submittedName>
</protein>
<name>A0A1B7X3L8_APHFL</name>
<dbReference type="Proteomes" id="UP000092093">
    <property type="component" value="Unassembled WGS sequence"/>
</dbReference>
<accession>A0A1B7X3L8</accession>